<gene>
    <name evidence="13" type="ORF">J2X98_000190</name>
</gene>
<evidence type="ECO:0000256" key="2">
    <source>
        <dbReference type="ARBA" id="ARBA00001966"/>
    </source>
</evidence>
<evidence type="ECO:0000256" key="10">
    <source>
        <dbReference type="SAM" id="MobiDB-lite"/>
    </source>
</evidence>
<dbReference type="Gene3D" id="3.40.50.11540">
    <property type="entry name" value="NADH-ubiquinone oxidoreductase 51kDa subunit"/>
    <property type="match status" value="1"/>
</dbReference>
<evidence type="ECO:0000256" key="4">
    <source>
        <dbReference type="ARBA" id="ARBA00022485"/>
    </source>
</evidence>
<evidence type="ECO:0000313" key="13">
    <source>
        <dbReference type="EMBL" id="MDP9886624.1"/>
    </source>
</evidence>
<dbReference type="PANTHER" id="PTHR11780:SF10">
    <property type="entry name" value="NADH DEHYDROGENASE [UBIQUINONE] FLAVOPROTEIN 1, MITOCHONDRIAL"/>
    <property type="match status" value="1"/>
</dbReference>
<dbReference type="SUPFAM" id="SSF142019">
    <property type="entry name" value="Nqo1 FMN-binding domain-like"/>
    <property type="match status" value="1"/>
</dbReference>
<name>A0ABT9RN17_9MICC</name>
<comment type="caution">
    <text evidence="13">The sequence shown here is derived from an EMBL/GenBank/DDBJ whole genome shotgun (WGS) entry which is preliminary data.</text>
</comment>
<evidence type="ECO:0000256" key="1">
    <source>
        <dbReference type="ARBA" id="ARBA00001917"/>
    </source>
</evidence>
<keyword evidence="6" id="KW-0288">FMN</keyword>
<dbReference type="Pfam" id="PF10589">
    <property type="entry name" value="NADH_4Fe-4S"/>
    <property type="match status" value="1"/>
</dbReference>
<dbReference type="InterPro" id="IPR050837">
    <property type="entry name" value="ComplexI_51kDa_subunit"/>
</dbReference>
<evidence type="ECO:0000256" key="6">
    <source>
        <dbReference type="ARBA" id="ARBA00022643"/>
    </source>
</evidence>
<comment type="cofactor">
    <cofactor evidence="2">
        <name>[4Fe-4S] cluster</name>
        <dbReference type="ChEBI" id="CHEBI:49883"/>
    </cofactor>
</comment>
<dbReference type="Gene3D" id="1.20.1440.230">
    <property type="entry name" value="NADH-ubiquinone oxidoreductase 51kDa subunit, iron-sulphur binding domain"/>
    <property type="match status" value="1"/>
</dbReference>
<dbReference type="PANTHER" id="PTHR11780">
    <property type="entry name" value="NADH-UBIQUINONE OXIDOREDUCTASE FLAVOPROTEIN 1 NDUFV1"/>
    <property type="match status" value="1"/>
</dbReference>
<comment type="cofactor">
    <cofactor evidence="1">
        <name>FMN</name>
        <dbReference type="ChEBI" id="CHEBI:58210"/>
    </cofactor>
</comment>
<feature type="domain" description="NADH-ubiquinone oxidoreductase 51kDa subunit iron-sulphur binding" evidence="12">
    <location>
        <begin position="349"/>
        <end position="430"/>
    </location>
</feature>
<sequence>MSQARDTRPSAPRDGYQDAYRDDFNGTVPTAPLQAPQHASPRQEPRLLAAGPEADWARHLEAFGPWEPQAGGPGLLDALGASGLTGRGGAAFETWRKATAAAGTGKKGVFTARPVVIANGAEGEPLSFKDRTLLAHAPHLVLDGLFALGGALGGAGLYVYAPAVTLPPVQQALAERPGGKRVRVVQSPETFISGESSAVVNMIGNGAAVPTDQRRRLSESGLHGRPTLVVNVETLAQVALIARYGAPWFREAGTPTDPGTRLVSVSGPAPVRDVVLEVPGGADLSAVLAEAGMPSGSVSAVLVGGYHGRWVRPAEHALSPVGPPARTVRPGAGVIHALGTDACGIQATAGIVSYLAGQSARQCGPCMFGLPAMASVLNRIAGGERNPRLTAELDRLGRLVSGRGACRHPEGTTGLVGSALEVFAADFRAHLSGYCAAPGGAAA</sequence>
<keyword evidence="9" id="KW-0411">Iron-sulfur</keyword>
<comment type="similarity">
    <text evidence="3">Belongs to the complex I 51 kDa subunit family.</text>
</comment>
<protein>
    <submittedName>
        <fullName evidence="13">NADH:ubiquinone oxidoreductase subunit F (NADH-binding)</fullName>
    </submittedName>
</protein>
<evidence type="ECO:0000256" key="5">
    <source>
        <dbReference type="ARBA" id="ARBA00022630"/>
    </source>
</evidence>
<dbReference type="InterPro" id="IPR011538">
    <property type="entry name" value="Nuo51_FMN-bd"/>
</dbReference>
<dbReference type="EMBL" id="JAUSRE010000001">
    <property type="protein sequence ID" value="MDP9886624.1"/>
    <property type="molecule type" value="Genomic_DNA"/>
</dbReference>
<evidence type="ECO:0000259" key="11">
    <source>
        <dbReference type="Pfam" id="PF01512"/>
    </source>
</evidence>
<organism evidence="13 14">
    <name type="scientific">Pseudarthrobacter enclensis</name>
    <dbReference type="NCBI Taxonomy" id="993070"/>
    <lineage>
        <taxon>Bacteria</taxon>
        <taxon>Bacillati</taxon>
        <taxon>Actinomycetota</taxon>
        <taxon>Actinomycetes</taxon>
        <taxon>Micrococcales</taxon>
        <taxon>Micrococcaceae</taxon>
        <taxon>Pseudarthrobacter</taxon>
    </lineage>
</organism>
<feature type="compositionally biased region" description="Basic and acidic residues" evidence="10">
    <location>
        <begin position="15"/>
        <end position="24"/>
    </location>
</feature>
<evidence type="ECO:0000256" key="8">
    <source>
        <dbReference type="ARBA" id="ARBA00023004"/>
    </source>
</evidence>
<dbReference type="Pfam" id="PF01512">
    <property type="entry name" value="Complex1_51K"/>
    <property type="match status" value="1"/>
</dbReference>
<keyword evidence="8" id="KW-0408">Iron</keyword>
<dbReference type="InterPro" id="IPR037225">
    <property type="entry name" value="Nuo51_FMN-bd_sf"/>
</dbReference>
<evidence type="ECO:0000256" key="3">
    <source>
        <dbReference type="ARBA" id="ARBA00007523"/>
    </source>
</evidence>
<dbReference type="Gene3D" id="3.10.20.600">
    <property type="match status" value="1"/>
</dbReference>
<dbReference type="RefSeq" id="WP_307303515.1">
    <property type="nucleotide sequence ID" value="NZ_JAUSRE010000001.1"/>
</dbReference>
<keyword evidence="7" id="KW-0479">Metal-binding</keyword>
<reference evidence="13 14" key="1">
    <citation type="submission" date="2023-07" db="EMBL/GenBank/DDBJ databases">
        <title>Sorghum-associated microbial communities from plants grown in Nebraska, USA.</title>
        <authorList>
            <person name="Schachtman D."/>
        </authorList>
    </citation>
    <scope>NUCLEOTIDE SEQUENCE [LARGE SCALE GENOMIC DNA]</scope>
    <source>
        <strain evidence="13 14">CC222</strain>
    </source>
</reference>
<feature type="domain" description="NADH-ubiquinone oxidoreductase 51kDa subunit FMN-binding" evidence="11">
    <location>
        <begin position="81"/>
        <end position="239"/>
    </location>
</feature>
<proteinExistence type="inferred from homology"/>
<feature type="region of interest" description="Disordered" evidence="10">
    <location>
        <begin position="1"/>
        <end position="43"/>
    </location>
</feature>
<keyword evidence="14" id="KW-1185">Reference proteome</keyword>
<evidence type="ECO:0000259" key="12">
    <source>
        <dbReference type="Pfam" id="PF10589"/>
    </source>
</evidence>
<dbReference type="InterPro" id="IPR037207">
    <property type="entry name" value="Nuop51_4Fe4S-bd_sf"/>
</dbReference>
<keyword evidence="4" id="KW-0004">4Fe-4S</keyword>
<dbReference type="Proteomes" id="UP001226577">
    <property type="component" value="Unassembled WGS sequence"/>
</dbReference>
<evidence type="ECO:0000256" key="9">
    <source>
        <dbReference type="ARBA" id="ARBA00023014"/>
    </source>
</evidence>
<dbReference type="SUPFAM" id="SSF140490">
    <property type="entry name" value="Nqo1C-terminal domain-like"/>
    <property type="match status" value="1"/>
</dbReference>
<accession>A0ABT9RN17</accession>
<evidence type="ECO:0000256" key="7">
    <source>
        <dbReference type="ARBA" id="ARBA00022723"/>
    </source>
</evidence>
<keyword evidence="5" id="KW-0285">Flavoprotein</keyword>
<evidence type="ECO:0000313" key="14">
    <source>
        <dbReference type="Proteomes" id="UP001226577"/>
    </source>
</evidence>
<dbReference type="InterPro" id="IPR019575">
    <property type="entry name" value="Nuop51_4Fe4S-bd"/>
</dbReference>